<dbReference type="GO" id="GO:0034464">
    <property type="term" value="C:BBSome"/>
    <property type="evidence" value="ECO:0007669"/>
    <property type="project" value="InterPro"/>
</dbReference>
<gene>
    <name evidence="4" type="primary">LOC115886774</name>
</gene>
<feature type="domain" description="Bardet-Biedl syndrome 1 protein GAE" evidence="2">
    <location>
        <begin position="476"/>
        <end position="590"/>
    </location>
</feature>
<dbReference type="InParanoid" id="A0A6J2YDE6"/>
<dbReference type="OrthoDB" id="10259809at2759"/>
<evidence type="ECO:0000259" key="2">
    <source>
        <dbReference type="Pfam" id="PF23304"/>
    </source>
</evidence>
<feature type="domain" description="Bardet-Biedl syndrome 1 N-terminal" evidence="1">
    <location>
        <begin position="11"/>
        <end position="267"/>
    </location>
</feature>
<dbReference type="CTD" id="582"/>
<dbReference type="SUPFAM" id="SSF50978">
    <property type="entry name" value="WD40 repeat-like"/>
    <property type="match status" value="1"/>
</dbReference>
<sequence length="593" mass="66556">MSRSELSVSRWLEAHTDRGAGLTTLPRNAILTDIVGNGDYHLVITDLKLDNDTKSRLKVYKGTLMTHDQALSNTPNSVISFYADLNEPRIPVVGVACGSELFLYKNLKPFYKCKVPSCPLSEQESELWKTLMEKQDFNSEDIIKELKKIPFSLLSSRSQHILNLESPLKIEEYIRKYINSMPTKENVITCMSTIEKTTHDKYSVNCPIIGTEFGNIYILDPQNFSILHQANTCNVKATPFIIECSGLYDIEFRIIVACREGYICILRKGWLEGKSLIQITNDIVDMVLIPGDNFITVATADKGLHCYTKRGQKLWSATTTNSITCLCLVPLDHINMYMVAVGMKNGLIHLYHGRHLTDFTVAPDTPSVIVFGPVGQEENVMVIVTMGGTISFKILKRTADFSNRNHESVPVLQGKPLPLPKRSKLFLEQSLRERQSAVEIHQTFQQDLLRLRLTTARALVQNLSDQSGVGNEKENIKLSAQVLGLGPKFTVILTLENINPNKVLTGLSVTFHSNPIFYTLTTYIITVPLIPPSLSYKMETRVQETMSETSSETSVAELEPAGVKVIRVFVTRYDHPRPILAATINMPPTEFMV</sequence>
<accession>A0A6J2YDE6</accession>
<dbReference type="GeneID" id="115886774"/>
<evidence type="ECO:0000259" key="1">
    <source>
        <dbReference type="Pfam" id="PF14779"/>
    </source>
</evidence>
<dbReference type="InterPro" id="IPR028784">
    <property type="entry name" value="BBS1"/>
</dbReference>
<dbReference type="GO" id="GO:0005930">
    <property type="term" value="C:axoneme"/>
    <property type="evidence" value="ECO:0007669"/>
    <property type="project" value="TreeGrafter"/>
</dbReference>
<dbReference type="GO" id="GO:0005119">
    <property type="term" value="F:smoothened binding"/>
    <property type="evidence" value="ECO:0007669"/>
    <property type="project" value="TreeGrafter"/>
</dbReference>
<dbReference type="InterPro" id="IPR036322">
    <property type="entry name" value="WD40_repeat_dom_sf"/>
</dbReference>
<evidence type="ECO:0000313" key="4">
    <source>
        <dbReference type="RefSeq" id="XP_030761918.1"/>
    </source>
</evidence>
<dbReference type="GO" id="GO:0005813">
    <property type="term" value="C:centrosome"/>
    <property type="evidence" value="ECO:0007669"/>
    <property type="project" value="TreeGrafter"/>
</dbReference>
<dbReference type="RefSeq" id="XP_030761918.1">
    <property type="nucleotide sequence ID" value="XM_030906058.1"/>
</dbReference>
<dbReference type="InterPro" id="IPR032728">
    <property type="entry name" value="BBS1_N"/>
</dbReference>
<dbReference type="AlphaFoldDB" id="A0A6J2YDE6"/>
<dbReference type="Pfam" id="PF23304">
    <property type="entry name" value="GAE_BBS1"/>
    <property type="match status" value="1"/>
</dbReference>
<dbReference type="Pfam" id="PF14779">
    <property type="entry name" value="BBS1"/>
    <property type="match status" value="1"/>
</dbReference>
<dbReference type="KEGG" id="soy:115886774"/>
<dbReference type="GO" id="GO:1905515">
    <property type="term" value="P:non-motile cilium assembly"/>
    <property type="evidence" value="ECO:0007669"/>
    <property type="project" value="InterPro"/>
</dbReference>
<reference evidence="4" key="1">
    <citation type="submission" date="2025-08" db="UniProtKB">
        <authorList>
            <consortium name="RefSeq"/>
        </authorList>
    </citation>
    <scope>IDENTIFICATION</scope>
    <source>
        <tissue evidence="4">Gonads</tissue>
    </source>
</reference>
<proteinExistence type="predicted"/>
<dbReference type="FunCoup" id="A0A6J2YDE6">
    <property type="interactions" value="346"/>
</dbReference>
<dbReference type="GO" id="GO:0061512">
    <property type="term" value="P:protein localization to cilium"/>
    <property type="evidence" value="ECO:0007669"/>
    <property type="project" value="TreeGrafter"/>
</dbReference>
<evidence type="ECO:0000313" key="3">
    <source>
        <dbReference type="Proteomes" id="UP000504635"/>
    </source>
</evidence>
<organism evidence="3 4">
    <name type="scientific">Sitophilus oryzae</name>
    <name type="common">Rice weevil</name>
    <name type="synonym">Curculio oryzae</name>
    <dbReference type="NCBI Taxonomy" id="7048"/>
    <lineage>
        <taxon>Eukaryota</taxon>
        <taxon>Metazoa</taxon>
        <taxon>Ecdysozoa</taxon>
        <taxon>Arthropoda</taxon>
        <taxon>Hexapoda</taxon>
        <taxon>Insecta</taxon>
        <taxon>Pterygota</taxon>
        <taxon>Neoptera</taxon>
        <taxon>Endopterygota</taxon>
        <taxon>Coleoptera</taxon>
        <taxon>Polyphaga</taxon>
        <taxon>Cucujiformia</taxon>
        <taxon>Curculionidae</taxon>
        <taxon>Dryophthorinae</taxon>
        <taxon>Sitophilus</taxon>
    </lineage>
</organism>
<dbReference type="GO" id="GO:0005113">
    <property type="term" value="F:patched binding"/>
    <property type="evidence" value="ECO:0007669"/>
    <property type="project" value="TreeGrafter"/>
</dbReference>
<dbReference type="PANTHER" id="PTHR20870">
    <property type="entry name" value="BARDET-BIEDL SYNDROME 1 PROTEIN"/>
    <property type="match status" value="1"/>
</dbReference>
<name>A0A6J2YDE6_SITOR</name>
<dbReference type="Proteomes" id="UP000504635">
    <property type="component" value="Unplaced"/>
</dbReference>
<dbReference type="PANTHER" id="PTHR20870:SF0">
    <property type="entry name" value="BARDET-BIEDL SYNDROME 1 PROTEIN"/>
    <property type="match status" value="1"/>
</dbReference>
<protein>
    <submittedName>
        <fullName evidence="4">Bardet-Biedl syndrome 1 protein homolog</fullName>
    </submittedName>
</protein>
<keyword evidence="3" id="KW-1185">Reference proteome</keyword>
<dbReference type="InterPro" id="IPR056419">
    <property type="entry name" value="GAE_BBS1"/>
</dbReference>